<keyword evidence="2" id="KW-1185">Reference proteome</keyword>
<evidence type="ECO:0000313" key="1">
    <source>
        <dbReference type="EMBL" id="MEF2154647.1"/>
    </source>
</evidence>
<reference evidence="1 2" key="1">
    <citation type="submission" date="2024-01" db="EMBL/GenBank/DDBJ databases">
        <title>Novel species of the genus Luteimonas isolated from rivers.</title>
        <authorList>
            <person name="Lu H."/>
        </authorList>
    </citation>
    <scope>NUCLEOTIDE SEQUENCE [LARGE SCALE GENOMIC DNA]</scope>
    <source>
        <strain evidence="1 2">FXH3W</strain>
    </source>
</reference>
<evidence type="ECO:0000313" key="2">
    <source>
        <dbReference type="Proteomes" id="UP001356170"/>
    </source>
</evidence>
<accession>A0ABU7UVP3</accession>
<dbReference type="EMBL" id="JAZHBO010000001">
    <property type="protein sequence ID" value="MEF2154647.1"/>
    <property type="molecule type" value="Genomic_DNA"/>
</dbReference>
<gene>
    <name evidence="1" type="ORF">V3390_00095</name>
</gene>
<dbReference type="Proteomes" id="UP001356170">
    <property type="component" value="Unassembled WGS sequence"/>
</dbReference>
<proteinExistence type="predicted"/>
<dbReference type="RefSeq" id="WP_331702824.1">
    <property type="nucleotide sequence ID" value="NZ_JAZHBO010000001.1"/>
</dbReference>
<comment type="caution">
    <text evidence="1">The sequence shown here is derived from an EMBL/GenBank/DDBJ whole genome shotgun (WGS) entry which is preliminary data.</text>
</comment>
<sequence>MSENIILVEVGAAPLPNTTPVVPVYRNWFPVPNTAAPIASPAVTIAPVANGLLLTWPSSIADAEYRIEGADDNSGSPGTWSLIGTTSDLRYTVTTASLATRWYRVTATLRGRVSSPSAAVQGTPISPAQLQQFNDLANDNLLTPDEKPRVIQDRDTINGERTGLEAQATSYGITAEKTTYSNAVDALTAYLATLTSPVLWSNISGNTTIVGTTLRQKFVDVAVARQALVNKFAAEAKRLLDDIVSDNIISRAEKLGEIVRWNEAVAALSSDQSKADAAGVSRTAYDAAYTALETHINGLSGFTNTTVDTPIVGATYRTKWGDYLTQRTLLLNAIADKARTMAAEANARGNGSNLVPSASFGPNDGWYDGWGETSATWTLNNAPGGLAPIGVNVYWTQPTGVQNGWLTSRDAPPFGIEGGKRYCWQARAWAQRANVGIGIICFDKDGNNVYESVVPYPLRGSEPASADAWKRVNGYELFFGFFDAPVTAVRAVIYCRPHSSGGLGPYCGFFHPMVSVATATQTEPPPFSVNDQSPAINAALAGIDIIISDGIIDRSEKRTEILRWTKAQNERADLVARASAAGVSSTNYSTAYTTLSNYIGTLSNFNDVAQDTAANGVTYRGNWSAYYLEFEALVRAIEAAAASTSTWSGVTGSGKPANNATANPIWYGGTMPAVPFEGMIWVNDTVTPNVSQMYTSGAWRITGKNVTNTNQLTDGAGLGNSSTWTGTTGKPTEFTDGRVAAGINSDGTLVSGKNNLGAIADGGGYSRTIQSRVSGGKPIVDFSETIHFNKNLDNVGDGTTFRRVGSGYADASGRITNVYTSSGPASTQTVYDYASAGKGASDDLTAAPQFDRVNKRINGFYGEGALARKGSVDFATGDVTNRTANNITYTAGGTVDSLKPAEAGAQVTAGKSIDILADGTTYRRTGSGYVDSSGRITNLYTSSGPTSTQTVYDYAAAGNGASADLSASPDFNRTTKRVTSFVNQGGLSIKNSVDLATGEVIGKVATNITYSGGGTVESLKPAQAGADATAGKSIDVLVDGTNFRRTGAGYVDTTGRVTGLYDPAVGIRDGAYIGSAASRATSGLQTDGKLVAGKNDLDLINDSATYGKVRGSTLQSGIPKGMSAGQNTIQNASFESNLLGVALNQWRSSGDLIDGWKVYDASGGSVMVQSGSGAAPRTGSNKLLATIGNSINVPAYGRVESFANTPYEIEVHAGEWWTVQAYVGIYSDVAIPAGLSTRTLVALIYLNASGGYVGETSFDLWNNVGANGMAGVPHIATGQVPTGAAKAEIWIGVAAHNTTGAPISTPASGNVCMPYFDDILVARLSNLDTEVQHGTVYGKTANEDLIDSAGIRRIGLRVAGSNQRIGDQRNLPQSRATSYGVIRNVPTLAATSSGSVSVNAHVANYGSVSINYSAVSNAVTGLTVGKTYVIYASDPDYSGGTRTWQASESANFVMTQGDGIVVAGYVTIPSSGSSGGGGGPIGPPPNEP</sequence>
<evidence type="ECO:0008006" key="3">
    <source>
        <dbReference type="Google" id="ProtNLM"/>
    </source>
</evidence>
<organism evidence="1 2">
    <name type="scientific">Aquilutibacter rugosus</name>
    <dbReference type="NCBI Taxonomy" id="3115820"/>
    <lineage>
        <taxon>Bacteria</taxon>
        <taxon>Pseudomonadati</taxon>
        <taxon>Pseudomonadota</taxon>
        <taxon>Gammaproteobacteria</taxon>
        <taxon>Lysobacterales</taxon>
        <taxon>Lysobacteraceae</taxon>
        <taxon>Aquilutibacter</taxon>
    </lineage>
</organism>
<name>A0ABU7UVP3_9GAMM</name>
<protein>
    <recommendedName>
        <fullName evidence="3">Fibronectin type-III domain-containing protein</fullName>
    </recommendedName>
</protein>